<feature type="compositionally biased region" description="Acidic residues" evidence="2">
    <location>
        <begin position="42"/>
        <end position="69"/>
    </location>
</feature>
<keyword evidence="1" id="KW-0175">Coiled coil</keyword>
<dbReference type="EMBL" id="MIGC01004286">
    <property type="protein sequence ID" value="PHJ18262.1"/>
    <property type="molecule type" value="Genomic_DNA"/>
</dbReference>
<feature type="domain" description="WDHD1/CFT4 second beta-propeller" evidence="3">
    <location>
        <begin position="193"/>
        <end position="361"/>
    </location>
</feature>
<feature type="region of interest" description="Disordered" evidence="2">
    <location>
        <begin position="619"/>
        <end position="643"/>
    </location>
</feature>
<feature type="region of interest" description="Disordered" evidence="2">
    <location>
        <begin position="1"/>
        <end position="109"/>
    </location>
</feature>
<evidence type="ECO:0000256" key="1">
    <source>
        <dbReference type="SAM" id="Coils"/>
    </source>
</evidence>
<feature type="region of interest" description="Disordered" evidence="2">
    <location>
        <begin position="535"/>
        <end position="578"/>
    </location>
</feature>
<protein>
    <recommendedName>
        <fullName evidence="3">WDHD1/CFT4 second beta-propeller domain-containing protein</fullName>
    </recommendedName>
</protein>
<dbReference type="OrthoDB" id="427368at2759"/>
<dbReference type="RefSeq" id="XP_067919970.1">
    <property type="nucleotide sequence ID" value="XM_068068055.1"/>
</dbReference>
<dbReference type="GeneID" id="94431266"/>
<feature type="region of interest" description="Disordered" evidence="2">
    <location>
        <begin position="783"/>
        <end position="907"/>
    </location>
</feature>
<reference evidence="4 5" key="1">
    <citation type="journal article" date="2017" name="Int. J. Parasitol.">
        <title>The genome of the protozoan parasite Cystoisospora suis and a reverse vaccinology approach to identify vaccine candidates.</title>
        <authorList>
            <person name="Palmieri N."/>
            <person name="Shrestha A."/>
            <person name="Ruttkowski B."/>
            <person name="Beck T."/>
            <person name="Vogl C."/>
            <person name="Tomley F."/>
            <person name="Blake D.P."/>
            <person name="Joachim A."/>
        </authorList>
    </citation>
    <scope>NUCLEOTIDE SEQUENCE [LARGE SCALE GENOMIC DNA]</scope>
    <source>
        <strain evidence="4 5">Wien I</strain>
    </source>
</reference>
<dbReference type="PANTHER" id="PTHR19932:SF10">
    <property type="entry name" value="WD REPEAT AND HMG-BOX DNA-BINDING PROTEIN 1"/>
    <property type="match status" value="1"/>
</dbReference>
<feature type="compositionally biased region" description="Low complexity" evidence="2">
    <location>
        <begin position="70"/>
        <end position="93"/>
    </location>
</feature>
<gene>
    <name evidence="4" type="ORF">CSUI_007912</name>
</gene>
<dbReference type="GO" id="GO:0003682">
    <property type="term" value="F:chromatin binding"/>
    <property type="evidence" value="ECO:0007669"/>
    <property type="project" value="TreeGrafter"/>
</dbReference>
<feature type="compositionally biased region" description="Basic and acidic residues" evidence="2">
    <location>
        <begin position="97"/>
        <end position="109"/>
    </location>
</feature>
<feature type="compositionally biased region" description="Low complexity" evidence="2">
    <location>
        <begin position="18"/>
        <end position="32"/>
    </location>
</feature>
<comment type="caution">
    <text evidence="4">The sequence shown here is derived from an EMBL/GenBank/DDBJ whole genome shotgun (WGS) entry which is preliminary data.</text>
</comment>
<feature type="compositionally biased region" description="Basic and acidic residues" evidence="2">
    <location>
        <begin position="855"/>
        <end position="865"/>
    </location>
</feature>
<feature type="compositionally biased region" description="Low complexity" evidence="2">
    <location>
        <begin position="548"/>
        <end position="566"/>
    </location>
</feature>
<evidence type="ECO:0000313" key="5">
    <source>
        <dbReference type="Proteomes" id="UP000221165"/>
    </source>
</evidence>
<dbReference type="GO" id="GO:0043596">
    <property type="term" value="C:nuclear replication fork"/>
    <property type="evidence" value="ECO:0007669"/>
    <property type="project" value="TreeGrafter"/>
</dbReference>
<dbReference type="VEuPathDB" id="ToxoDB:CSUI_007912"/>
<organism evidence="4 5">
    <name type="scientific">Cystoisospora suis</name>
    <dbReference type="NCBI Taxonomy" id="483139"/>
    <lineage>
        <taxon>Eukaryota</taxon>
        <taxon>Sar</taxon>
        <taxon>Alveolata</taxon>
        <taxon>Apicomplexa</taxon>
        <taxon>Conoidasida</taxon>
        <taxon>Coccidia</taxon>
        <taxon>Eucoccidiorida</taxon>
        <taxon>Eimeriorina</taxon>
        <taxon>Sarcocystidae</taxon>
        <taxon>Cystoisospora</taxon>
    </lineage>
</organism>
<dbReference type="Proteomes" id="UP000221165">
    <property type="component" value="Unassembled WGS sequence"/>
</dbReference>
<name>A0A2C6KP60_9APIC</name>
<evidence type="ECO:0000313" key="4">
    <source>
        <dbReference type="EMBL" id="PHJ18262.1"/>
    </source>
</evidence>
<dbReference type="AlphaFoldDB" id="A0A2C6KP60"/>
<dbReference type="GO" id="GO:0006261">
    <property type="term" value="P:DNA-templated DNA replication"/>
    <property type="evidence" value="ECO:0007669"/>
    <property type="project" value="TreeGrafter"/>
</dbReference>
<dbReference type="InterPro" id="IPR022100">
    <property type="entry name" value="WDHD1/CFT4_beta-prop_2nd"/>
</dbReference>
<dbReference type="Pfam" id="PF12341">
    <property type="entry name" value="Mcl1_mid"/>
    <property type="match status" value="1"/>
</dbReference>
<feature type="compositionally biased region" description="Basic and acidic residues" evidence="2">
    <location>
        <begin position="1"/>
        <end position="10"/>
    </location>
</feature>
<feature type="coiled-coil region" evidence="1">
    <location>
        <begin position="134"/>
        <end position="161"/>
    </location>
</feature>
<evidence type="ECO:0000256" key="2">
    <source>
        <dbReference type="SAM" id="MobiDB-lite"/>
    </source>
</evidence>
<dbReference type="PANTHER" id="PTHR19932">
    <property type="entry name" value="WD REPEAT AND HMG-BOX DNA BINDING PROTEIN"/>
    <property type="match status" value="1"/>
</dbReference>
<keyword evidence="5" id="KW-1185">Reference proteome</keyword>
<evidence type="ECO:0000259" key="3">
    <source>
        <dbReference type="Pfam" id="PF12341"/>
    </source>
</evidence>
<sequence length="907" mass="98937">MDSPREGKSDGEDDDDVASPSIVSSGSSVSSSSDEHSSSENGMDESGSDEDPDKGEEEELNAVDSEEENLFSLLSSTSFSVSSSSASASESPSQQDSDQKDRQNEGKGEKELLESMRMALVKMYAAQKQSRRVQREALRRARKLQHDNRRLRDELRRALSQKTAFSWRGEEDGSEEDSREVAPVVAPGMCKQPADAAKPWCLFWNQHGHVSKVTSAGKTVLEIFNFSPAAALSGSSRKRIADYTGACMAALSKVGVALASIGTRRPPLPSRVEFRSLQDSSQWTKSLPPLEKPTGIAVGDSFVAVTTSCDFLRIFATSGITLSLTKLPGVPVALCASQQLLFVVMATSSLETSTSSLELLNSREQRENQSRRYERLRKTTSKKKRFYTCLLLHIHPTPSSPASPYLLPFGCQDRISQLPGLLAKVFPSIDVIHEGPLVLDYPLDWINISTGGMAAIKDTSGQIWGLMPAWGRATEGPVPYRLSWLPLVNLSEAAGESIEETPRHVSSIKFWPLYVDEVKGEILVIRLKSHSKASTTDASGSLKESDEGTSSSSPSHGSSSSSWFHSSPPPEEPNCSQVSPLFGYTMEHLPLRLPFTDIWPYPRWQQLLLKDKHLKGIVASSSSSSSGTGRGVKDGQGNSSTSSAVLPMGEAALVPWQQFDEIRWRNEVVMRLMCIALRNWEGGGAGGGAGGPENQQDMLKMEQQKESADAEKKFTNLMKTHDRYALRQFLVCREDRRLHPAALDVAIRFKMPGVAAHARQSLEGDTRLQSEKLREALEWQVGEQQGGGEEELGLAGSLSPSSTQPLGSSYRSATLRTGGRHSFGSNENEKPAGLRGSWDSSDGAKRVTGGMNSKKLTDTLEEHPRRPSPVGQMQAPAAKSWMKGGNSGKSDRNQHHKFGGFLHVADS</sequence>
<dbReference type="GO" id="GO:0006281">
    <property type="term" value="P:DNA repair"/>
    <property type="evidence" value="ECO:0007669"/>
    <property type="project" value="TreeGrafter"/>
</dbReference>
<accession>A0A2C6KP60</accession>
<feature type="compositionally biased region" description="Polar residues" evidence="2">
    <location>
        <begin position="798"/>
        <end position="815"/>
    </location>
</feature>
<dbReference type="GO" id="GO:0000278">
    <property type="term" value="P:mitotic cell cycle"/>
    <property type="evidence" value="ECO:0007669"/>
    <property type="project" value="TreeGrafter"/>
</dbReference>
<proteinExistence type="predicted"/>